<feature type="region of interest" description="Disordered" evidence="1">
    <location>
        <begin position="218"/>
        <end position="240"/>
    </location>
</feature>
<sequence>MGSSFWSRAAGAGPVCSLSRCPRTHSPTVQVVQQTRANSDSDLARTQQSKGRGSDITGDRNAGLRLARVGLGWCARTQQRAGGGGEAVECGGQGGIAKTTLSGSLFDDKLHSLSLPSAFSLDSQPWIWRNNPIFPLDGAELCTSQPTLPKTLHAKRAQHYLPCAIALGISRAHARSNKHRPAHKLASFHQPRAHHVKTTVLHTSRQWESCRYSRVRKTRKLSTRSPARRPGSWSTSALGI</sequence>
<feature type="region of interest" description="Disordered" evidence="1">
    <location>
        <begin position="33"/>
        <end position="59"/>
    </location>
</feature>
<comment type="caution">
    <text evidence="2">The sequence shown here is derived from an EMBL/GenBank/DDBJ whole genome shotgun (WGS) entry which is preliminary data.</text>
</comment>
<protein>
    <submittedName>
        <fullName evidence="2">Uncharacterized protein</fullName>
    </submittedName>
</protein>
<organism evidence="2 3">
    <name type="scientific">Phyllosticta citriasiana</name>
    <dbReference type="NCBI Taxonomy" id="595635"/>
    <lineage>
        <taxon>Eukaryota</taxon>
        <taxon>Fungi</taxon>
        <taxon>Dikarya</taxon>
        <taxon>Ascomycota</taxon>
        <taxon>Pezizomycotina</taxon>
        <taxon>Dothideomycetes</taxon>
        <taxon>Dothideomycetes incertae sedis</taxon>
        <taxon>Botryosphaeriales</taxon>
        <taxon>Phyllostictaceae</taxon>
        <taxon>Phyllosticta</taxon>
    </lineage>
</organism>
<accession>A0ABR1KYG3</accession>
<feature type="compositionally biased region" description="Polar residues" evidence="1">
    <location>
        <begin position="33"/>
        <end position="51"/>
    </location>
</feature>
<evidence type="ECO:0000256" key="1">
    <source>
        <dbReference type="SAM" id="MobiDB-lite"/>
    </source>
</evidence>
<name>A0ABR1KYG3_9PEZI</name>
<keyword evidence="3" id="KW-1185">Reference proteome</keyword>
<gene>
    <name evidence="2" type="ORF">IWZ03DRAFT_365837</name>
</gene>
<reference evidence="2 3" key="1">
    <citation type="submission" date="2024-04" db="EMBL/GenBank/DDBJ databases">
        <title>Phyllosticta paracitricarpa is synonymous to the EU quarantine fungus P. citricarpa based on phylogenomic analyses.</title>
        <authorList>
            <consortium name="Lawrence Berkeley National Laboratory"/>
            <person name="Van Ingen-Buijs V.A."/>
            <person name="Van Westerhoven A.C."/>
            <person name="Haridas S."/>
            <person name="Skiadas P."/>
            <person name="Martin F."/>
            <person name="Groenewald J.Z."/>
            <person name="Crous P.W."/>
            <person name="Seidl M.F."/>
        </authorList>
    </citation>
    <scope>NUCLEOTIDE SEQUENCE [LARGE SCALE GENOMIC DNA]</scope>
    <source>
        <strain evidence="2 3">CBS 123371</strain>
    </source>
</reference>
<evidence type="ECO:0000313" key="3">
    <source>
        <dbReference type="Proteomes" id="UP001363622"/>
    </source>
</evidence>
<proteinExistence type="predicted"/>
<dbReference type="EMBL" id="JBBPHU010000001">
    <property type="protein sequence ID" value="KAK7523894.1"/>
    <property type="molecule type" value="Genomic_DNA"/>
</dbReference>
<dbReference type="Proteomes" id="UP001363622">
    <property type="component" value="Unassembled WGS sequence"/>
</dbReference>
<evidence type="ECO:0000313" key="2">
    <source>
        <dbReference type="EMBL" id="KAK7523894.1"/>
    </source>
</evidence>